<name>A0A9P6CUC7_9AGAR</name>
<accession>A0A9P6CUC7</accession>
<evidence type="ECO:0000313" key="2">
    <source>
        <dbReference type="Proteomes" id="UP000807469"/>
    </source>
</evidence>
<evidence type="ECO:0008006" key="3">
    <source>
        <dbReference type="Google" id="ProtNLM"/>
    </source>
</evidence>
<sequence length="367" mass="42707">MALFYKAPIDNLPYEVIREIFINCVSTYPFRRPNARLEPMLLTQICSSWRSIALDSPILWTHLYFCLAIAESDFGTWIIPKKQVELLRWWKGNHGSMMPHLYFEAEVKHPDVTQEYLLIEDSWDFILAYISSATYLYMDKFYWSEIEDHINDGGDEIIFPRLPNWVTLIHSFPKLQWGHFHLHGMYGPVDNISPSKRTLLDLTDIFITFNGYDAIYELCTILKSTPNITTLILGPKFHYLETPYYESLFHSKIVTKPIWEIATQLIYLQLEIDLFSFGGKYASKEALDIFIKNAFLSNTGWLLLKNPMCPIQKISIVDHGLLSLFNGPPGYALASLHDLSSEIPNIRFDLTPNSPRRNADEAWKDWH</sequence>
<comment type="caution">
    <text evidence="1">The sequence shown here is derived from an EMBL/GenBank/DDBJ whole genome shotgun (WGS) entry which is preliminary data.</text>
</comment>
<dbReference type="AlphaFoldDB" id="A0A9P6CUC7"/>
<proteinExistence type="predicted"/>
<keyword evidence="2" id="KW-1185">Reference proteome</keyword>
<reference evidence="1" key="1">
    <citation type="submission" date="2020-11" db="EMBL/GenBank/DDBJ databases">
        <authorList>
            <consortium name="DOE Joint Genome Institute"/>
            <person name="Ahrendt S."/>
            <person name="Riley R."/>
            <person name="Andreopoulos W."/>
            <person name="Labutti K."/>
            <person name="Pangilinan J."/>
            <person name="Ruiz-Duenas F.J."/>
            <person name="Barrasa J.M."/>
            <person name="Sanchez-Garcia M."/>
            <person name="Camarero S."/>
            <person name="Miyauchi S."/>
            <person name="Serrano A."/>
            <person name="Linde D."/>
            <person name="Babiker R."/>
            <person name="Drula E."/>
            <person name="Ayuso-Fernandez I."/>
            <person name="Pacheco R."/>
            <person name="Padilla G."/>
            <person name="Ferreira P."/>
            <person name="Barriuso J."/>
            <person name="Kellner H."/>
            <person name="Castanera R."/>
            <person name="Alfaro M."/>
            <person name="Ramirez L."/>
            <person name="Pisabarro A.G."/>
            <person name="Kuo A."/>
            <person name="Tritt A."/>
            <person name="Lipzen A."/>
            <person name="He G."/>
            <person name="Yan M."/>
            <person name="Ng V."/>
            <person name="Cullen D."/>
            <person name="Martin F."/>
            <person name="Rosso M.-N."/>
            <person name="Henrissat B."/>
            <person name="Hibbett D."/>
            <person name="Martinez A.T."/>
            <person name="Grigoriev I.V."/>
        </authorList>
    </citation>
    <scope>NUCLEOTIDE SEQUENCE</scope>
    <source>
        <strain evidence="1">CIRM-BRFM 674</strain>
    </source>
</reference>
<evidence type="ECO:0000313" key="1">
    <source>
        <dbReference type="EMBL" id="KAF9480381.1"/>
    </source>
</evidence>
<dbReference type="EMBL" id="MU155195">
    <property type="protein sequence ID" value="KAF9480381.1"/>
    <property type="molecule type" value="Genomic_DNA"/>
</dbReference>
<dbReference type="Proteomes" id="UP000807469">
    <property type="component" value="Unassembled WGS sequence"/>
</dbReference>
<organism evidence="1 2">
    <name type="scientific">Pholiota conissans</name>
    <dbReference type="NCBI Taxonomy" id="109636"/>
    <lineage>
        <taxon>Eukaryota</taxon>
        <taxon>Fungi</taxon>
        <taxon>Dikarya</taxon>
        <taxon>Basidiomycota</taxon>
        <taxon>Agaricomycotina</taxon>
        <taxon>Agaricomycetes</taxon>
        <taxon>Agaricomycetidae</taxon>
        <taxon>Agaricales</taxon>
        <taxon>Agaricineae</taxon>
        <taxon>Strophariaceae</taxon>
        <taxon>Pholiota</taxon>
    </lineage>
</organism>
<gene>
    <name evidence="1" type="ORF">BDN70DRAFT_979492</name>
</gene>
<protein>
    <recommendedName>
        <fullName evidence="3">F-box domain-containing protein</fullName>
    </recommendedName>
</protein>
<dbReference type="OrthoDB" id="2269034at2759"/>